<evidence type="ECO:0000313" key="7">
    <source>
        <dbReference type="EMBL" id="JAG33202.1"/>
    </source>
</evidence>
<evidence type="ECO:0000313" key="9">
    <source>
        <dbReference type="EMBL" id="JAQ03177.1"/>
    </source>
</evidence>
<proteinExistence type="predicted"/>
<dbReference type="GO" id="GO:0004812">
    <property type="term" value="F:aminoacyl-tRNA ligase activity"/>
    <property type="evidence" value="ECO:0007669"/>
    <property type="project" value="UniProtKB-KW"/>
</dbReference>
<reference evidence="9" key="3">
    <citation type="journal article" date="2016" name="Gigascience">
        <title>De novo construction of an expanded transcriptome assembly for the western tarnished plant bug, Lygus hesperus.</title>
        <authorList>
            <person name="Tassone E.E."/>
            <person name="Geib S.M."/>
            <person name="Hall B."/>
            <person name="Fabrick J.A."/>
            <person name="Brent C.S."/>
            <person name="Hull J.J."/>
        </authorList>
    </citation>
    <scope>NUCLEOTIDE SEQUENCE</scope>
</reference>
<dbReference type="FunFam" id="1.10.10.2420:FF:000001">
    <property type="entry name" value="Glutamine--tRNA ligase cytoplasmic"/>
    <property type="match status" value="1"/>
</dbReference>
<keyword evidence="4" id="KW-0648">Protein biosynthesis</keyword>
<evidence type="ECO:0000313" key="8">
    <source>
        <dbReference type="EMBL" id="JAG33203.1"/>
    </source>
</evidence>
<evidence type="ECO:0000256" key="2">
    <source>
        <dbReference type="ARBA" id="ARBA00022741"/>
    </source>
</evidence>
<keyword evidence="2" id="KW-0547">Nucleotide-binding</keyword>
<keyword evidence="5" id="KW-0030">Aminoacyl-tRNA synthetase</keyword>
<reference evidence="7" key="1">
    <citation type="journal article" date="2014" name="PLoS ONE">
        <title>Transcriptome-Based Identification of ABC Transporters in the Western Tarnished Plant Bug Lygus hesperus.</title>
        <authorList>
            <person name="Hull J.J."/>
            <person name="Chaney K."/>
            <person name="Geib S.M."/>
            <person name="Fabrick J.A."/>
            <person name="Brent C.S."/>
            <person name="Walsh D."/>
            <person name="Lavine L.C."/>
        </authorList>
    </citation>
    <scope>NUCLEOTIDE SEQUENCE</scope>
</reference>
<gene>
    <name evidence="7" type="primary">QARS_0</name>
    <name evidence="8" type="synonym">QARS_1</name>
    <name evidence="7" type="ORF">CM83_12233</name>
    <name evidence="8" type="ORF">CM83_12238</name>
    <name evidence="9" type="ORF">g.7854</name>
</gene>
<keyword evidence="3" id="KW-0067">ATP-binding</keyword>
<keyword evidence="1 7" id="KW-0436">Ligase</keyword>
<evidence type="ECO:0000256" key="5">
    <source>
        <dbReference type="ARBA" id="ARBA00023146"/>
    </source>
</evidence>
<dbReference type="Gene3D" id="1.10.8.1290">
    <property type="entry name" value="Glutaminyl-tRNA synthetase, non-specific RNA binding region part 1, domain 1"/>
    <property type="match status" value="1"/>
</dbReference>
<dbReference type="EMBL" id="GBHO01010402">
    <property type="protein sequence ID" value="JAG33202.1"/>
    <property type="molecule type" value="Transcribed_RNA"/>
</dbReference>
<evidence type="ECO:0000256" key="4">
    <source>
        <dbReference type="ARBA" id="ARBA00022917"/>
    </source>
</evidence>
<dbReference type="InterPro" id="IPR042559">
    <property type="entry name" value="Gln-tRNA-synth_Ib_RNA-bd_N_2"/>
</dbReference>
<dbReference type="EMBL" id="GBHO01010401">
    <property type="protein sequence ID" value="JAG33203.1"/>
    <property type="molecule type" value="Transcribed_RNA"/>
</dbReference>
<feature type="domain" description="Glutaminyl-tRNA synthetase class Ib non-specific RNA-binding" evidence="6">
    <location>
        <begin position="3"/>
        <end position="95"/>
    </location>
</feature>
<accession>A0A0A9YJG1</accession>
<dbReference type="GO" id="GO:0006418">
    <property type="term" value="P:tRNA aminoacylation for protein translation"/>
    <property type="evidence" value="ECO:0007669"/>
    <property type="project" value="InterPro"/>
</dbReference>
<evidence type="ECO:0000256" key="1">
    <source>
        <dbReference type="ARBA" id="ARBA00022598"/>
    </source>
</evidence>
<dbReference type="Gene3D" id="1.10.10.2420">
    <property type="match status" value="1"/>
</dbReference>
<organism evidence="7">
    <name type="scientific">Lygus hesperus</name>
    <name type="common">Western plant bug</name>
    <dbReference type="NCBI Taxonomy" id="30085"/>
    <lineage>
        <taxon>Eukaryota</taxon>
        <taxon>Metazoa</taxon>
        <taxon>Ecdysozoa</taxon>
        <taxon>Arthropoda</taxon>
        <taxon>Hexapoda</taxon>
        <taxon>Insecta</taxon>
        <taxon>Pterygota</taxon>
        <taxon>Neoptera</taxon>
        <taxon>Paraneoptera</taxon>
        <taxon>Hemiptera</taxon>
        <taxon>Heteroptera</taxon>
        <taxon>Panheteroptera</taxon>
        <taxon>Cimicomorpha</taxon>
        <taxon>Miridae</taxon>
        <taxon>Mirini</taxon>
        <taxon>Lygus</taxon>
    </lineage>
</organism>
<dbReference type="Pfam" id="PF04558">
    <property type="entry name" value="tRNA_synt_1c_R1"/>
    <property type="match status" value="1"/>
</dbReference>
<evidence type="ECO:0000259" key="6">
    <source>
        <dbReference type="Pfam" id="PF04558"/>
    </source>
</evidence>
<dbReference type="InterPro" id="IPR042558">
    <property type="entry name" value="Gln-tRNA-synth_Ib_RNA-bd_N_1"/>
</dbReference>
<sequence>MRDHRDELYRYIIDKRIRTSAQMNAALQYFRRSATFDPDTFERETGVGVTITREQIEQAINTVVEEHRVELSEQRYKAAGKYLSLLMNSLKWADGSTVSTMYADRIARLLGPKTEQDLVPLKKSAATSTAGTTACGKDNKIPPAALKVASALAATTTKMRE</sequence>
<protein>
    <submittedName>
        <fullName evidence="7">Glutamine--tRNA ligase</fullName>
    </submittedName>
</protein>
<dbReference type="InterPro" id="IPR007639">
    <property type="entry name" value="Gln-tRNA-synth_Ib_RNA-bd_N"/>
</dbReference>
<dbReference type="GO" id="GO:0005524">
    <property type="term" value="F:ATP binding"/>
    <property type="evidence" value="ECO:0007669"/>
    <property type="project" value="UniProtKB-KW"/>
</dbReference>
<reference evidence="7" key="2">
    <citation type="submission" date="2014-07" db="EMBL/GenBank/DDBJ databases">
        <authorList>
            <person name="Hull J."/>
        </authorList>
    </citation>
    <scope>NUCLEOTIDE SEQUENCE</scope>
</reference>
<dbReference type="AlphaFoldDB" id="A0A0A9YJG1"/>
<evidence type="ECO:0000256" key="3">
    <source>
        <dbReference type="ARBA" id="ARBA00022840"/>
    </source>
</evidence>
<dbReference type="GO" id="GO:0005737">
    <property type="term" value="C:cytoplasm"/>
    <property type="evidence" value="ECO:0007669"/>
    <property type="project" value="InterPro"/>
</dbReference>
<name>A0A0A9YJG1_LYGHE</name>
<dbReference type="EMBL" id="GDHC01015452">
    <property type="protein sequence ID" value="JAQ03177.1"/>
    <property type="molecule type" value="Transcribed_RNA"/>
</dbReference>